<dbReference type="Gene3D" id="3.30.310.220">
    <property type="entry name" value="Fungal kinase associated-1 domain"/>
    <property type="match status" value="1"/>
</dbReference>
<dbReference type="GO" id="GO:0005940">
    <property type="term" value="C:septin ring"/>
    <property type="evidence" value="ECO:0007669"/>
    <property type="project" value="UniProtKB-ARBA"/>
</dbReference>
<dbReference type="GO" id="GO:0005935">
    <property type="term" value="C:cellular bud neck"/>
    <property type="evidence" value="ECO:0007669"/>
    <property type="project" value="UniProtKB-SubCell"/>
</dbReference>
<evidence type="ECO:0000256" key="6">
    <source>
        <dbReference type="ARBA" id="ARBA00022679"/>
    </source>
</evidence>
<feature type="compositionally biased region" description="Basic and acidic residues" evidence="13">
    <location>
        <begin position="554"/>
        <end position="567"/>
    </location>
</feature>
<protein>
    <recommendedName>
        <fullName evidence="3">non-specific serine/threonine protein kinase</fullName>
        <ecNumber evidence="3">2.7.11.1</ecNumber>
    </recommendedName>
</protein>
<dbReference type="OrthoDB" id="504170at2759"/>
<feature type="region of interest" description="Disordered" evidence="13">
    <location>
        <begin position="384"/>
        <end position="457"/>
    </location>
</feature>
<evidence type="ECO:0000256" key="10">
    <source>
        <dbReference type="ARBA" id="ARBA00047899"/>
    </source>
</evidence>
<feature type="compositionally biased region" description="Basic and acidic residues" evidence="13">
    <location>
        <begin position="692"/>
        <end position="704"/>
    </location>
</feature>
<evidence type="ECO:0000256" key="13">
    <source>
        <dbReference type="SAM" id="MobiDB-lite"/>
    </source>
</evidence>
<feature type="compositionally biased region" description="Basic residues" evidence="13">
    <location>
        <begin position="390"/>
        <end position="425"/>
    </location>
</feature>
<evidence type="ECO:0000259" key="14">
    <source>
        <dbReference type="PROSITE" id="PS50011"/>
    </source>
</evidence>
<keyword evidence="8 15" id="KW-0418">Kinase</keyword>
<dbReference type="GO" id="GO:0005524">
    <property type="term" value="F:ATP binding"/>
    <property type="evidence" value="ECO:0007669"/>
    <property type="project" value="UniProtKB-UniRule"/>
</dbReference>
<feature type="compositionally biased region" description="Polar residues" evidence="13">
    <location>
        <begin position="766"/>
        <end position="781"/>
    </location>
</feature>
<comment type="catalytic activity">
    <reaction evidence="10">
        <text>L-threonyl-[protein] + ATP = O-phospho-L-threonyl-[protein] + ADP + H(+)</text>
        <dbReference type="Rhea" id="RHEA:46608"/>
        <dbReference type="Rhea" id="RHEA-COMP:11060"/>
        <dbReference type="Rhea" id="RHEA-COMP:11605"/>
        <dbReference type="ChEBI" id="CHEBI:15378"/>
        <dbReference type="ChEBI" id="CHEBI:30013"/>
        <dbReference type="ChEBI" id="CHEBI:30616"/>
        <dbReference type="ChEBI" id="CHEBI:61977"/>
        <dbReference type="ChEBI" id="CHEBI:456216"/>
        <dbReference type="EC" id="2.7.11.1"/>
    </reaction>
</comment>
<evidence type="ECO:0000256" key="9">
    <source>
        <dbReference type="ARBA" id="ARBA00022840"/>
    </source>
</evidence>
<feature type="compositionally biased region" description="Low complexity" evidence="13">
    <location>
        <begin position="426"/>
        <end position="436"/>
    </location>
</feature>
<dbReference type="Pfam" id="PF00069">
    <property type="entry name" value="Pkinase"/>
    <property type="match status" value="1"/>
</dbReference>
<organism evidence="15 16">
    <name type="scientific">Geotrichum candidum</name>
    <name type="common">Oospora lactis</name>
    <name type="synonym">Dipodascus geotrichum</name>
    <dbReference type="NCBI Taxonomy" id="1173061"/>
    <lineage>
        <taxon>Eukaryota</taxon>
        <taxon>Fungi</taxon>
        <taxon>Dikarya</taxon>
        <taxon>Ascomycota</taxon>
        <taxon>Saccharomycotina</taxon>
        <taxon>Dipodascomycetes</taxon>
        <taxon>Dipodascales</taxon>
        <taxon>Dipodascaceae</taxon>
        <taxon>Geotrichum</taxon>
    </lineage>
</organism>
<feature type="domain" description="Protein kinase" evidence="14">
    <location>
        <begin position="45"/>
        <end position="303"/>
    </location>
</feature>
<proteinExistence type="inferred from homology"/>
<sequence>MEDTSSSKPAAVAADTHRLEDSLETRRLPPVSNSSKKTKSHIGPWKLGRTLGRGSSGRVRLAKHITTGKFAAVKIVPKSACNLDNNSVPEKAPYGIEREIIVMKLIQHPNVMALYDVWENKGELYLVLEYIEGGELFNYLLSKGHLGEAEAVNYFSQIVRGLDYCHRFNICHRDLKPENILLDKHRNIKIADFGMAALETSDKMLETSCGSPHYASPEIVAGKRYHGGPSDIWSCGVIFFALLTGRLPFDDDNIRRLLLKVQKGRYILPKEISDNARDLISRMLCVNPEDRITIPEILEHPLLMKYNFKVKGRPQHVPKPLDADLVSHPVKSEEEIDPEILKNLQTLWNGASRESVIRNLLSEDQNYEKTFYCLLMRYRTNHGKASISKLHSRRNKPLLNKTRSRSRGTSRSRSRSRIRCPRTRSQKSLSKSQSRSVNSIARQASPPPPLPTETEPILSPLVRIENPTDSSEFALMVEQAFNFRAPSSVQPDNLLSTHKETSTENTLVLFDDSNQYQFEDLPSSLEPANVSHAKLPPQPFEEDRFADAVEEDSDLHTKRRLESSDSKHARKLFLESPAQKEIKPALFKRTRNASSLPKPPRIDEDHATPSGNQKNIPNADFPESQLHISELLKTETFQPRLNEATQYQKPPATLTSKFGPNTKFTITSSMQLTLPKPLETRHYQPTNSPIFEKPRVRMHDRKSEVSLGPSLPEVHVLPQTPLSTSRSVSPPTPSPSPASSAVSKSKSILRKFTLMPKKATSPPPQQDMTSDNMTSTRASSTANGVTSCLSNITIMHHGLKRQPSTQTKQNWFTKMLSSSSRSETKGFYSPLTPAELRRTIILILSEWQRYGISQISEEESGSGYSIRAKVSSTNVLMVRSARFRIELGSIISEAALIRRSNNRNSSYSYGESTSIIIVRERGSSNSFLRFLGVLEEELERRELLQPEGMLENVKSHGIYV</sequence>
<dbReference type="Pfam" id="PF16797">
    <property type="entry name" value="Fungal_KA1"/>
    <property type="match status" value="1"/>
</dbReference>
<dbReference type="EMBL" id="CCBN010000001">
    <property type="protein sequence ID" value="CDO51100.1"/>
    <property type="molecule type" value="Genomic_DNA"/>
</dbReference>
<dbReference type="PROSITE" id="PS50011">
    <property type="entry name" value="PROTEIN_KINASE_DOM"/>
    <property type="match status" value="1"/>
</dbReference>
<dbReference type="FunFam" id="1.10.510.10:FF:000394">
    <property type="entry name" value="Serine/threonine-protein kinase HSL1"/>
    <property type="match status" value="1"/>
</dbReference>
<dbReference type="PANTHER" id="PTHR24346:SF110">
    <property type="entry name" value="NON-SPECIFIC SERINE_THREONINE PROTEIN KINASE"/>
    <property type="match status" value="1"/>
</dbReference>
<keyword evidence="5" id="KW-0597">Phosphoprotein</keyword>
<gene>
    <name evidence="15" type="ORF">BN980_GECA01s00813g</name>
</gene>
<feature type="compositionally biased region" description="Low complexity" evidence="13">
    <location>
        <begin position="737"/>
        <end position="746"/>
    </location>
</feature>
<dbReference type="GO" id="GO:0035556">
    <property type="term" value="P:intracellular signal transduction"/>
    <property type="evidence" value="ECO:0007669"/>
    <property type="project" value="TreeGrafter"/>
</dbReference>
<feature type="region of interest" description="Disordered" evidence="13">
    <location>
        <begin position="1"/>
        <end position="53"/>
    </location>
</feature>
<dbReference type="Gene3D" id="1.10.510.10">
    <property type="entry name" value="Transferase(Phosphotransferase) domain 1"/>
    <property type="match status" value="1"/>
</dbReference>
<comment type="caution">
    <text evidence="15">The sequence shown here is derived from an EMBL/GenBank/DDBJ whole genome shotgun (WGS) entry which is preliminary data.</text>
</comment>
<comment type="subcellular location">
    <subcellularLocation>
        <location evidence="1">Bud neck</location>
    </subcellularLocation>
</comment>
<evidence type="ECO:0000256" key="7">
    <source>
        <dbReference type="ARBA" id="ARBA00022741"/>
    </source>
</evidence>
<feature type="region of interest" description="Disordered" evidence="13">
    <location>
        <begin position="551"/>
        <end position="620"/>
    </location>
</feature>
<dbReference type="InterPro" id="IPR000719">
    <property type="entry name" value="Prot_kinase_dom"/>
</dbReference>
<reference evidence="15" key="1">
    <citation type="submission" date="2014-03" db="EMBL/GenBank/DDBJ databases">
        <authorList>
            <person name="Casaregola S."/>
        </authorList>
    </citation>
    <scope>NUCLEOTIDE SEQUENCE [LARGE SCALE GENOMIC DNA]</scope>
    <source>
        <strain evidence="15">CLIB 918</strain>
    </source>
</reference>
<feature type="region of interest" description="Disordered" evidence="13">
    <location>
        <begin position="679"/>
        <end position="781"/>
    </location>
</feature>
<accession>A0A0J9X2F4</accession>
<evidence type="ECO:0000313" key="15">
    <source>
        <dbReference type="EMBL" id="CDO51100.1"/>
    </source>
</evidence>
<dbReference type="InterPro" id="IPR017441">
    <property type="entry name" value="Protein_kinase_ATP_BS"/>
</dbReference>
<dbReference type="PROSITE" id="PS00107">
    <property type="entry name" value="PROTEIN_KINASE_ATP"/>
    <property type="match status" value="1"/>
</dbReference>
<dbReference type="AlphaFoldDB" id="A0A0J9X2F4"/>
<keyword evidence="9 12" id="KW-0067">ATP-binding</keyword>
<dbReference type="SUPFAM" id="SSF56112">
    <property type="entry name" value="Protein kinase-like (PK-like)"/>
    <property type="match status" value="1"/>
</dbReference>
<comment type="catalytic activity">
    <reaction evidence="11">
        <text>L-seryl-[protein] + ATP = O-phospho-L-seryl-[protein] + ADP + H(+)</text>
        <dbReference type="Rhea" id="RHEA:17989"/>
        <dbReference type="Rhea" id="RHEA-COMP:9863"/>
        <dbReference type="Rhea" id="RHEA-COMP:11604"/>
        <dbReference type="ChEBI" id="CHEBI:15378"/>
        <dbReference type="ChEBI" id="CHEBI:29999"/>
        <dbReference type="ChEBI" id="CHEBI:30616"/>
        <dbReference type="ChEBI" id="CHEBI:83421"/>
        <dbReference type="ChEBI" id="CHEBI:456216"/>
        <dbReference type="EC" id="2.7.11.1"/>
    </reaction>
</comment>
<comment type="similarity">
    <text evidence="2">Belongs to the protein kinase superfamily. CAMK Ser/Thr protein kinase family. NIM1 subfamily.</text>
</comment>
<dbReference type="InterPro" id="IPR031850">
    <property type="entry name" value="Fungal_KA1_dom"/>
</dbReference>
<evidence type="ECO:0000256" key="12">
    <source>
        <dbReference type="PROSITE-ProRule" id="PRU10141"/>
    </source>
</evidence>
<evidence type="ECO:0000256" key="5">
    <source>
        <dbReference type="ARBA" id="ARBA00022553"/>
    </source>
</evidence>
<evidence type="ECO:0000256" key="3">
    <source>
        <dbReference type="ARBA" id="ARBA00012513"/>
    </source>
</evidence>
<dbReference type="STRING" id="1173061.A0A0J9X2F4"/>
<evidence type="ECO:0000256" key="1">
    <source>
        <dbReference type="ARBA" id="ARBA00004266"/>
    </source>
</evidence>
<keyword evidence="4" id="KW-0723">Serine/threonine-protein kinase</keyword>
<evidence type="ECO:0000313" key="16">
    <source>
        <dbReference type="Proteomes" id="UP000242525"/>
    </source>
</evidence>
<evidence type="ECO:0000256" key="8">
    <source>
        <dbReference type="ARBA" id="ARBA00022777"/>
    </source>
</evidence>
<feature type="compositionally biased region" description="Basic and acidic residues" evidence="13">
    <location>
        <begin position="15"/>
        <end position="27"/>
    </location>
</feature>
<dbReference type="InterPro" id="IPR011009">
    <property type="entry name" value="Kinase-like_dom_sf"/>
</dbReference>
<evidence type="ECO:0000256" key="11">
    <source>
        <dbReference type="ARBA" id="ARBA00048679"/>
    </source>
</evidence>
<keyword evidence="7 12" id="KW-0547">Nucleotide-binding</keyword>
<dbReference type="GO" id="GO:0004674">
    <property type="term" value="F:protein serine/threonine kinase activity"/>
    <property type="evidence" value="ECO:0007669"/>
    <property type="project" value="UniProtKB-KW"/>
</dbReference>
<dbReference type="SMART" id="SM00220">
    <property type="entry name" value="S_TKc"/>
    <property type="match status" value="1"/>
</dbReference>
<dbReference type="CDD" id="cd14081">
    <property type="entry name" value="STKc_BRSK1_2"/>
    <property type="match status" value="1"/>
</dbReference>
<dbReference type="PROSITE" id="PS00108">
    <property type="entry name" value="PROTEIN_KINASE_ST"/>
    <property type="match status" value="1"/>
</dbReference>
<evidence type="ECO:0000256" key="4">
    <source>
        <dbReference type="ARBA" id="ARBA00022527"/>
    </source>
</evidence>
<name>A0A0J9X2F4_GEOCN</name>
<feature type="binding site" evidence="12">
    <location>
        <position position="74"/>
    </location>
    <ligand>
        <name>ATP</name>
        <dbReference type="ChEBI" id="CHEBI:30616"/>
    </ligand>
</feature>
<keyword evidence="16" id="KW-1185">Reference proteome</keyword>
<keyword evidence="6" id="KW-0808">Transferase</keyword>
<dbReference type="InterPro" id="IPR008271">
    <property type="entry name" value="Ser/Thr_kinase_AS"/>
</dbReference>
<dbReference type="PANTHER" id="PTHR24346">
    <property type="entry name" value="MAP/MICROTUBULE AFFINITY-REGULATING KINASE"/>
    <property type="match status" value="1"/>
</dbReference>
<evidence type="ECO:0000256" key="2">
    <source>
        <dbReference type="ARBA" id="ARBA00010791"/>
    </source>
</evidence>
<dbReference type="InterPro" id="IPR043024">
    <property type="entry name" value="KA1_sf_fungal"/>
</dbReference>
<dbReference type="EC" id="2.7.11.1" evidence="3"/>
<dbReference type="Proteomes" id="UP000242525">
    <property type="component" value="Unassembled WGS sequence"/>
</dbReference>